<protein>
    <submittedName>
        <fullName evidence="1">Uncharacterized protein</fullName>
    </submittedName>
</protein>
<proteinExistence type="predicted"/>
<dbReference type="EMBL" id="JBHTKL010000001">
    <property type="protein sequence ID" value="MFD1018679.1"/>
    <property type="molecule type" value="Genomic_DNA"/>
</dbReference>
<accession>A0ABW3KZM7</accession>
<evidence type="ECO:0000313" key="1">
    <source>
        <dbReference type="EMBL" id="MFD1018679.1"/>
    </source>
</evidence>
<sequence>MTTSAQDYFDQLRYLNEEITVTYERLNALQSRFDKEISEIYHDIERSDFDLTDGLQTTLRLKEVLQQRRAVKDQLVRIQPMYDLLRRNFRRVNDEYLRRSEKGDQVRSSLNSTMRIEEVFQRIEEESRSTELSLVNV</sequence>
<dbReference type="RefSeq" id="WP_386057366.1">
    <property type="nucleotide sequence ID" value="NZ_JBHTKL010000001.1"/>
</dbReference>
<organism evidence="1 2">
    <name type="scientific">Thalassobacillus hwangdonensis</name>
    <dbReference type="NCBI Taxonomy" id="546108"/>
    <lineage>
        <taxon>Bacteria</taxon>
        <taxon>Bacillati</taxon>
        <taxon>Bacillota</taxon>
        <taxon>Bacilli</taxon>
        <taxon>Bacillales</taxon>
        <taxon>Bacillaceae</taxon>
        <taxon>Thalassobacillus</taxon>
    </lineage>
</organism>
<comment type="caution">
    <text evidence="1">The sequence shown here is derived from an EMBL/GenBank/DDBJ whole genome shotgun (WGS) entry which is preliminary data.</text>
</comment>
<dbReference type="Proteomes" id="UP001596990">
    <property type="component" value="Unassembled WGS sequence"/>
</dbReference>
<evidence type="ECO:0000313" key="2">
    <source>
        <dbReference type="Proteomes" id="UP001596990"/>
    </source>
</evidence>
<keyword evidence="2" id="KW-1185">Reference proteome</keyword>
<reference evidence="2" key="1">
    <citation type="journal article" date="2019" name="Int. J. Syst. Evol. Microbiol.">
        <title>The Global Catalogue of Microorganisms (GCM) 10K type strain sequencing project: providing services to taxonomists for standard genome sequencing and annotation.</title>
        <authorList>
            <consortium name="The Broad Institute Genomics Platform"/>
            <consortium name="The Broad Institute Genome Sequencing Center for Infectious Disease"/>
            <person name="Wu L."/>
            <person name="Ma J."/>
        </authorList>
    </citation>
    <scope>NUCLEOTIDE SEQUENCE [LARGE SCALE GENOMIC DNA]</scope>
    <source>
        <strain evidence="2">CCUG 56607</strain>
    </source>
</reference>
<gene>
    <name evidence="1" type="ORF">ACFQ2J_05625</name>
</gene>
<name>A0ABW3KZM7_9BACI</name>